<proteinExistence type="predicted"/>
<dbReference type="InterPro" id="IPR005094">
    <property type="entry name" value="Endonuclease_MobA/VirD2"/>
</dbReference>
<dbReference type="Pfam" id="PF03432">
    <property type="entry name" value="Relaxase"/>
    <property type="match status" value="1"/>
</dbReference>
<dbReference type="AlphaFoldDB" id="A0A1Z4KWG9"/>
<organism evidence="2 3">
    <name type="scientific">Trichormus variabilis NIES-23</name>
    <dbReference type="NCBI Taxonomy" id="1973479"/>
    <lineage>
        <taxon>Bacteria</taxon>
        <taxon>Bacillati</taxon>
        <taxon>Cyanobacteriota</taxon>
        <taxon>Cyanophyceae</taxon>
        <taxon>Nostocales</taxon>
        <taxon>Nostocaceae</taxon>
        <taxon>Trichormus</taxon>
    </lineage>
</organism>
<feature type="domain" description="MobA/VirD2-like nuclease" evidence="1">
    <location>
        <begin position="35"/>
        <end position="145"/>
    </location>
</feature>
<evidence type="ECO:0000259" key="1">
    <source>
        <dbReference type="Pfam" id="PF03432"/>
    </source>
</evidence>
<reference evidence="2 3" key="1">
    <citation type="submission" date="2017-06" db="EMBL/GenBank/DDBJ databases">
        <title>Genome sequencing of cyanobaciteial culture collection at National Institute for Environmental Studies (NIES).</title>
        <authorList>
            <person name="Hirose Y."/>
            <person name="Shimura Y."/>
            <person name="Fujisawa T."/>
            <person name="Nakamura Y."/>
            <person name="Kawachi M."/>
        </authorList>
    </citation>
    <scope>NUCLEOTIDE SEQUENCE [LARGE SCALE GENOMIC DNA]</scope>
    <source>
        <strain evidence="2 3">NIES-23</strain>
        <plasmid evidence="3">Plasmid Plasmid3 dna</plasmid>
    </source>
</reference>
<evidence type="ECO:0000313" key="2">
    <source>
        <dbReference type="EMBL" id="BAY73316.1"/>
    </source>
</evidence>
<protein>
    <recommendedName>
        <fullName evidence="1">MobA/VirD2-like nuclease domain-containing protein</fullName>
    </recommendedName>
</protein>
<name>A0A1Z4KWG9_ANAVA</name>
<gene>
    <name evidence="2" type="ORF">NIES23_61440</name>
</gene>
<geneLocation type="plasmid" evidence="2">
    <name>plasmid3</name>
</geneLocation>
<dbReference type="EMBL" id="AP018219">
    <property type="protein sequence ID" value="BAY73316.1"/>
    <property type="molecule type" value="Genomic_DNA"/>
</dbReference>
<sequence>MRIIIKETTISNFTIIQELSQNHIIALGNSVDIRQPISEVVSNFESLSQRKTKLRKLGIYTIVNFKDLYVNLSHKSCLQIARQYINDIGWHDLQYVCFLDIRPRNIFIHIVFNRVTPNNQLIATDCIGATWQQYEILHQACSRIIEQSPHYLSSQKQTLSYV</sequence>
<keyword evidence="2" id="KW-0614">Plasmid</keyword>
<accession>A0A1Z4KWG9</accession>
<dbReference type="Proteomes" id="UP000217507">
    <property type="component" value="Plasmid Plasmid3 dna"/>
</dbReference>
<evidence type="ECO:0000313" key="3">
    <source>
        <dbReference type="Proteomes" id="UP000217507"/>
    </source>
</evidence>